<protein>
    <submittedName>
        <fullName evidence="3">Uncharacterized protein</fullName>
    </submittedName>
</protein>
<accession>A0ABU0G2K3</accession>
<keyword evidence="2" id="KW-1133">Transmembrane helix</keyword>
<proteinExistence type="predicted"/>
<dbReference type="Proteomes" id="UP001238496">
    <property type="component" value="Unassembled WGS sequence"/>
</dbReference>
<dbReference type="RefSeq" id="WP_307369149.1">
    <property type="nucleotide sequence ID" value="NZ_JAUSUW010000001.1"/>
</dbReference>
<reference evidence="3 4" key="1">
    <citation type="submission" date="2023-07" db="EMBL/GenBank/DDBJ databases">
        <title>Genomic Encyclopedia of Type Strains, Phase IV (KMG-IV): sequencing the most valuable type-strain genomes for metagenomic binning, comparative biology and taxonomic classification.</title>
        <authorList>
            <person name="Goeker M."/>
        </authorList>
    </citation>
    <scope>NUCLEOTIDE SEQUENCE [LARGE SCALE GENOMIC DNA]</scope>
    <source>
        <strain evidence="3 4">DSM 1111</strain>
    </source>
</reference>
<gene>
    <name evidence="3" type="ORF">J2045_000556</name>
</gene>
<evidence type="ECO:0000313" key="4">
    <source>
        <dbReference type="Proteomes" id="UP001238496"/>
    </source>
</evidence>
<feature type="transmembrane region" description="Helical" evidence="2">
    <location>
        <begin position="12"/>
        <end position="30"/>
    </location>
</feature>
<evidence type="ECO:0000256" key="2">
    <source>
        <dbReference type="SAM" id="Phobius"/>
    </source>
</evidence>
<comment type="caution">
    <text evidence="3">The sequence shown here is derived from an EMBL/GenBank/DDBJ whole genome shotgun (WGS) entry which is preliminary data.</text>
</comment>
<evidence type="ECO:0000256" key="1">
    <source>
        <dbReference type="SAM" id="MobiDB-lite"/>
    </source>
</evidence>
<sequence length="140" mass="16060">MRFFRFLLTRHPLPTVVLVIGLAGLSWFGVRFVSELLYFSDPAHQEQSLAPWMSPYYVAKSWDLPREVIIREMQLEPDHKQPTLADVVEHMGITLPELEARIRKAKAALEAERRRQNDGREDMSPGLEHGRGEAGADDHD</sequence>
<keyword evidence="2" id="KW-0812">Transmembrane</keyword>
<dbReference type="EMBL" id="JAUSUW010000001">
    <property type="protein sequence ID" value="MDQ0419546.1"/>
    <property type="molecule type" value="Genomic_DNA"/>
</dbReference>
<keyword evidence="2" id="KW-0472">Membrane</keyword>
<keyword evidence="4" id="KW-1185">Reference proteome</keyword>
<feature type="region of interest" description="Disordered" evidence="1">
    <location>
        <begin position="109"/>
        <end position="140"/>
    </location>
</feature>
<organism evidence="3 4">
    <name type="scientific">Peteryoungia aggregata LMG 23059</name>
    <dbReference type="NCBI Taxonomy" id="1368425"/>
    <lineage>
        <taxon>Bacteria</taxon>
        <taxon>Pseudomonadati</taxon>
        <taxon>Pseudomonadota</taxon>
        <taxon>Alphaproteobacteria</taxon>
        <taxon>Hyphomicrobiales</taxon>
        <taxon>Rhizobiaceae</taxon>
        <taxon>Peteryoungia</taxon>
    </lineage>
</organism>
<name>A0ABU0G2K3_9HYPH</name>
<evidence type="ECO:0000313" key="3">
    <source>
        <dbReference type="EMBL" id="MDQ0419546.1"/>
    </source>
</evidence>